<dbReference type="PROSITE" id="PS50181">
    <property type="entry name" value="FBOX"/>
    <property type="match status" value="1"/>
</dbReference>
<dbReference type="InterPro" id="IPR036047">
    <property type="entry name" value="F-box-like_dom_sf"/>
</dbReference>
<dbReference type="Gene3D" id="1.20.1280.50">
    <property type="match status" value="1"/>
</dbReference>
<evidence type="ECO:0000259" key="1">
    <source>
        <dbReference type="PROSITE" id="PS50181"/>
    </source>
</evidence>
<comment type="caution">
    <text evidence="2">The sequence shown here is derived from an EMBL/GenBank/DDBJ whole genome shotgun (WGS) entry which is preliminary data.</text>
</comment>
<protein>
    <recommendedName>
        <fullName evidence="1">F-box domain-containing protein</fullName>
    </recommendedName>
</protein>
<dbReference type="SMART" id="SM00256">
    <property type="entry name" value="FBOX"/>
    <property type="match status" value="1"/>
</dbReference>
<name>A0A1D1UW63_RAMVA</name>
<sequence>MDYFNSNKYEREWKLYEDFLASAAVKLSSSGGQSRRTDLKLVDCVSYRVRFGHGLPPRSFIRVGPSILYTDKVRAQDRAAPEGETCSVPSGFDLLPNEVLCKIFGWLDTIDQLPLRRVCKRWEDVLRSRPCLETISICPQTLVAPPVPEECLVFALDKMVDKDRSRVLGLYGPRNQPVYINCLHSSSREEDVLDSIADEIMNYALGKQSAAEQANVYSVFTKGPLIRQFTVRCLHHSLFSDIRRIELTYGSVSFQNLSELPSTVNEILLRQMDLTGLASLTDYGEYGFAIDIERAAIVAWTEDERLVVLWRLAEQEVKPLTPKQLLRLANRIQLCQNFVLSDVLRGVDEIVLRREDELVTRKGPTKWDLATIKPLTAVDVNAFVRFRLDALGILGRH</sequence>
<accession>A0A1D1UW63</accession>
<dbReference type="AlphaFoldDB" id="A0A1D1UW63"/>
<feature type="domain" description="F-box" evidence="1">
    <location>
        <begin position="89"/>
        <end position="135"/>
    </location>
</feature>
<dbReference type="EMBL" id="BDGG01000001">
    <property type="protein sequence ID" value="GAU90633.1"/>
    <property type="molecule type" value="Genomic_DNA"/>
</dbReference>
<organism evidence="2 3">
    <name type="scientific">Ramazzottius varieornatus</name>
    <name type="common">Water bear</name>
    <name type="synonym">Tardigrade</name>
    <dbReference type="NCBI Taxonomy" id="947166"/>
    <lineage>
        <taxon>Eukaryota</taxon>
        <taxon>Metazoa</taxon>
        <taxon>Ecdysozoa</taxon>
        <taxon>Tardigrada</taxon>
        <taxon>Eutardigrada</taxon>
        <taxon>Parachela</taxon>
        <taxon>Hypsibioidea</taxon>
        <taxon>Ramazzottiidae</taxon>
        <taxon>Ramazzottius</taxon>
    </lineage>
</organism>
<dbReference type="Proteomes" id="UP000186922">
    <property type="component" value="Unassembled WGS sequence"/>
</dbReference>
<evidence type="ECO:0000313" key="2">
    <source>
        <dbReference type="EMBL" id="GAU90633.1"/>
    </source>
</evidence>
<dbReference type="OrthoDB" id="5818988at2759"/>
<keyword evidence="3" id="KW-1185">Reference proteome</keyword>
<proteinExistence type="predicted"/>
<evidence type="ECO:0000313" key="3">
    <source>
        <dbReference type="Proteomes" id="UP000186922"/>
    </source>
</evidence>
<gene>
    <name evidence="2" type="primary">RvY_03022-1</name>
    <name evidence="2" type="synonym">RvY_03022.1</name>
    <name evidence="2" type="ORF">RvY_03022</name>
</gene>
<dbReference type="InterPro" id="IPR001810">
    <property type="entry name" value="F-box_dom"/>
</dbReference>
<dbReference type="Pfam" id="PF00646">
    <property type="entry name" value="F-box"/>
    <property type="match status" value="1"/>
</dbReference>
<reference evidence="2 3" key="1">
    <citation type="journal article" date="2016" name="Nat. Commun.">
        <title>Extremotolerant tardigrade genome and improved radiotolerance of human cultured cells by tardigrade-unique protein.</title>
        <authorList>
            <person name="Hashimoto T."/>
            <person name="Horikawa D.D."/>
            <person name="Saito Y."/>
            <person name="Kuwahara H."/>
            <person name="Kozuka-Hata H."/>
            <person name="Shin-I T."/>
            <person name="Minakuchi Y."/>
            <person name="Ohishi K."/>
            <person name="Motoyama A."/>
            <person name="Aizu T."/>
            <person name="Enomoto A."/>
            <person name="Kondo K."/>
            <person name="Tanaka S."/>
            <person name="Hara Y."/>
            <person name="Koshikawa S."/>
            <person name="Sagara H."/>
            <person name="Miura T."/>
            <person name="Yokobori S."/>
            <person name="Miyagawa K."/>
            <person name="Suzuki Y."/>
            <person name="Kubo T."/>
            <person name="Oyama M."/>
            <person name="Kohara Y."/>
            <person name="Fujiyama A."/>
            <person name="Arakawa K."/>
            <person name="Katayama T."/>
            <person name="Toyoda A."/>
            <person name="Kunieda T."/>
        </authorList>
    </citation>
    <scope>NUCLEOTIDE SEQUENCE [LARGE SCALE GENOMIC DNA]</scope>
    <source>
        <strain evidence="2 3">YOKOZUNA-1</strain>
    </source>
</reference>
<dbReference type="SUPFAM" id="SSF81383">
    <property type="entry name" value="F-box domain"/>
    <property type="match status" value="1"/>
</dbReference>